<keyword evidence="22" id="KW-1185">Reference proteome</keyword>
<dbReference type="EC" id="7.6.2.1" evidence="16"/>
<feature type="binding site" evidence="14">
    <location>
        <position position="786"/>
    </location>
    <ligand>
        <name>ATP</name>
        <dbReference type="ChEBI" id="CHEBI:30616"/>
    </ligand>
</feature>
<dbReference type="GO" id="GO:0005524">
    <property type="term" value="F:ATP binding"/>
    <property type="evidence" value="ECO:0007669"/>
    <property type="project" value="UniProtKB-UniRule"/>
</dbReference>
<dbReference type="InterPro" id="IPR044492">
    <property type="entry name" value="P_typ_ATPase_HD_dom"/>
</dbReference>
<evidence type="ECO:0000256" key="12">
    <source>
        <dbReference type="ARBA" id="ARBA00034036"/>
    </source>
</evidence>
<feature type="binding site" evidence="14">
    <location>
        <position position="1000"/>
    </location>
    <ligand>
        <name>ATP</name>
        <dbReference type="ChEBI" id="CHEBI:30616"/>
    </ligand>
</feature>
<comment type="similarity">
    <text evidence="3 16">Belongs to the cation transport ATPase (P-type) (TC 3.A.3) family. Type IV subfamily.</text>
</comment>
<dbReference type="Gene3D" id="1.20.1110.10">
    <property type="entry name" value="Calcium-transporting ATPase, transmembrane domain"/>
    <property type="match status" value="1"/>
</dbReference>
<dbReference type="PRINTS" id="PR00119">
    <property type="entry name" value="CATATPASE"/>
</dbReference>
<dbReference type="InterPro" id="IPR032631">
    <property type="entry name" value="P-type_ATPase_N"/>
</dbReference>
<feature type="binding site" evidence="15">
    <location>
        <position position="503"/>
    </location>
    <ligand>
        <name>Mg(2+)</name>
        <dbReference type="ChEBI" id="CHEBI:18420"/>
    </ligand>
</feature>
<feature type="transmembrane region" description="Helical" evidence="16">
    <location>
        <begin position="1223"/>
        <end position="1243"/>
    </location>
</feature>
<dbReference type="InterPro" id="IPR023214">
    <property type="entry name" value="HAD_sf"/>
</dbReference>
<dbReference type="InterPro" id="IPR008250">
    <property type="entry name" value="ATPase_P-typ_transduc_dom_A_sf"/>
</dbReference>
<feature type="binding site" evidence="14">
    <location>
        <position position="762"/>
    </location>
    <ligand>
        <name>ATP</name>
        <dbReference type="ChEBI" id="CHEBI:30616"/>
    </ligand>
</feature>
<dbReference type="GO" id="GO:0045332">
    <property type="term" value="P:phospholipid translocation"/>
    <property type="evidence" value="ECO:0007669"/>
    <property type="project" value="TreeGrafter"/>
</dbReference>
<dbReference type="GO" id="GO:0140326">
    <property type="term" value="F:ATPase-coupled intramembrane lipid transporter activity"/>
    <property type="evidence" value="ECO:0007669"/>
    <property type="project" value="UniProtKB-EC"/>
</dbReference>
<feature type="region of interest" description="Disordered" evidence="17">
    <location>
        <begin position="1"/>
        <end position="39"/>
    </location>
</feature>
<feature type="transmembrane region" description="Helical" evidence="16">
    <location>
        <begin position="1267"/>
        <end position="1287"/>
    </location>
</feature>
<feature type="binding site" evidence="14">
    <location>
        <position position="1030"/>
    </location>
    <ligand>
        <name>ATP</name>
        <dbReference type="ChEBI" id="CHEBI:30616"/>
    </ligand>
</feature>
<dbReference type="SFLD" id="SFLDS00003">
    <property type="entry name" value="Haloacid_Dehalogenase"/>
    <property type="match status" value="1"/>
</dbReference>
<dbReference type="FunFam" id="3.40.50.1000:FF:000130">
    <property type="entry name" value="Phospholipid-transporting ATPase"/>
    <property type="match status" value="1"/>
</dbReference>
<dbReference type="Pfam" id="PF00122">
    <property type="entry name" value="E1-E2_ATPase"/>
    <property type="match status" value="1"/>
</dbReference>
<feature type="binding site" evidence="14">
    <location>
        <position position="898"/>
    </location>
    <ligand>
        <name>ATP</name>
        <dbReference type="ChEBI" id="CHEBI:30616"/>
    </ligand>
</feature>
<keyword evidence="4 16" id="KW-0812">Transmembrane</keyword>
<dbReference type="SUPFAM" id="SSF81660">
    <property type="entry name" value="Metal cation-transporting ATPase, ATP-binding domain N"/>
    <property type="match status" value="1"/>
</dbReference>
<feature type="domain" description="P-type ATPase N-terminal" evidence="19">
    <location>
        <begin position="141"/>
        <end position="190"/>
    </location>
</feature>
<feature type="binding site" evidence="14">
    <location>
        <position position="1029"/>
    </location>
    <ligand>
        <name>ATP</name>
        <dbReference type="ChEBI" id="CHEBI:30616"/>
    </ligand>
</feature>
<feature type="binding site" evidence="15">
    <location>
        <position position="505"/>
    </location>
    <ligand>
        <name>Mg(2+)</name>
        <dbReference type="ChEBI" id="CHEBI:18420"/>
    </ligand>
</feature>
<dbReference type="GO" id="GO:0000287">
    <property type="term" value="F:magnesium ion binding"/>
    <property type="evidence" value="ECO:0007669"/>
    <property type="project" value="UniProtKB-UniRule"/>
</dbReference>
<evidence type="ECO:0000256" key="6">
    <source>
        <dbReference type="ARBA" id="ARBA00022741"/>
    </source>
</evidence>
<feature type="region of interest" description="Disordered" evidence="17">
    <location>
        <begin position="60"/>
        <end position="89"/>
    </location>
</feature>
<feature type="binding site" evidence="14">
    <location>
        <position position="503"/>
    </location>
    <ligand>
        <name>ATP</name>
        <dbReference type="ChEBI" id="CHEBI:30616"/>
    </ligand>
</feature>
<feature type="transmembrane region" description="Helical" evidence="16">
    <location>
        <begin position="1166"/>
        <end position="1189"/>
    </location>
</feature>
<dbReference type="NCBIfam" id="TIGR01494">
    <property type="entry name" value="ATPase_P-type"/>
    <property type="match status" value="2"/>
</dbReference>
<dbReference type="GO" id="GO:0016887">
    <property type="term" value="F:ATP hydrolysis activity"/>
    <property type="evidence" value="ECO:0007669"/>
    <property type="project" value="InterPro"/>
</dbReference>
<dbReference type="InterPro" id="IPR018303">
    <property type="entry name" value="ATPase_P-typ_P_site"/>
</dbReference>
<feature type="transmembrane region" description="Helical" evidence="16">
    <location>
        <begin position="1195"/>
        <end position="1216"/>
    </location>
</feature>
<evidence type="ECO:0000256" key="17">
    <source>
        <dbReference type="SAM" id="MobiDB-lite"/>
    </source>
</evidence>
<evidence type="ECO:0000256" key="5">
    <source>
        <dbReference type="ARBA" id="ARBA00022723"/>
    </source>
</evidence>
<feature type="binding site" evidence="14">
    <location>
        <position position="897"/>
    </location>
    <ligand>
        <name>ATP</name>
        <dbReference type="ChEBI" id="CHEBI:30616"/>
    </ligand>
</feature>
<evidence type="ECO:0000256" key="15">
    <source>
        <dbReference type="PIRSR" id="PIRSR606539-3"/>
    </source>
</evidence>
<dbReference type="Gene3D" id="3.40.1110.10">
    <property type="entry name" value="Calcium-transporting ATPase, cytoplasmic domain N"/>
    <property type="match status" value="2"/>
</dbReference>
<dbReference type="InterPro" id="IPR001757">
    <property type="entry name" value="P_typ_ATPase"/>
</dbReference>
<comment type="caution">
    <text evidence="21">The sequence shown here is derived from an EMBL/GenBank/DDBJ whole genome shotgun (WGS) entry which is preliminary data.</text>
</comment>
<evidence type="ECO:0000313" key="21">
    <source>
        <dbReference type="EMBL" id="KAK9509687.1"/>
    </source>
</evidence>
<dbReference type="FunFam" id="2.70.150.10:FF:000054">
    <property type="entry name" value="Phospholipid-transporting ATPase"/>
    <property type="match status" value="1"/>
</dbReference>
<feature type="binding site" evidence="15">
    <location>
        <position position="1026"/>
    </location>
    <ligand>
        <name>Mg(2+)</name>
        <dbReference type="ChEBI" id="CHEBI:18420"/>
    </ligand>
</feature>
<reference evidence="21 22" key="1">
    <citation type="submission" date="2022-12" db="EMBL/GenBank/DDBJ databases">
        <title>Chromosome-level genome assembly of true bugs.</title>
        <authorList>
            <person name="Ma L."/>
            <person name="Li H."/>
        </authorList>
    </citation>
    <scope>NUCLEOTIDE SEQUENCE [LARGE SCALE GENOMIC DNA]</scope>
    <source>
        <strain evidence="21">Lab_2022b</strain>
    </source>
</reference>
<dbReference type="Gene3D" id="2.70.150.10">
    <property type="entry name" value="Calcium-transporting ATPase, cytoplasmic transduction domain A"/>
    <property type="match status" value="1"/>
</dbReference>
<evidence type="ECO:0000256" key="2">
    <source>
        <dbReference type="ARBA" id="ARBA00004308"/>
    </source>
</evidence>
<feature type="transmembrane region" description="Helical" evidence="16">
    <location>
        <begin position="166"/>
        <end position="184"/>
    </location>
</feature>
<feature type="binding site" evidence="14">
    <location>
        <position position="1006"/>
    </location>
    <ligand>
        <name>ATP</name>
        <dbReference type="ChEBI" id="CHEBI:30616"/>
    </ligand>
</feature>
<dbReference type="PANTHER" id="PTHR24092:SF218">
    <property type="entry name" value="PHOSPHOLIPID-TRANSPORTING ATPASE"/>
    <property type="match status" value="1"/>
</dbReference>
<evidence type="ECO:0000256" key="14">
    <source>
        <dbReference type="PIRSR" id="PIRSR606539-2"/>
    </source>
</evidence>
<dbReference type="SUPFAM" id="SSF81665">
    <property type="entry name" value="Calcium ATPase, transmembrane domain M"/>
    <property type="match status" value="1"/>
</dbReference>
<proteinExistence type="inferred from homology"/>
<evidence type="ECO:0000259" key="18">
    <source>
        <dbReference type="Pfam" id="PF00122"/>
    </source>
</evidence>
<keyword evidence="8 15" id="KW-0460">Magnesium</keyword>
<evidence type="ECO:0000259" key="20">
    <source>
        <dbReference type="Pfam" id="PF16212"/>
    </source>
</evidence>
<evidence type="ECO:0000256" key="8">
    <source>
        <dbReference type="ARBA" id="ARBA00022842"/>
    </source>
</evidence>
<keyword evidence="6 14" id="KW-0547">Nucleotide-binding</keyword>
<accession>A0AAW1DGZ8</accession>
<comment type="catalytic activity">
    <reaction evidence="12 16">
        <text>ATP + H2O + phospholipidSide 1 = ADP + phosphate + phospholipidSide 2.</text>
        <dbReference type="EC" id="7.6.2.1"/>
    </reaction>
</comment>
<dbReference type="InterPro" id="IPR023298">
    <property type="entry name" value="ATPase_P-typ_TM_dom_sf"/>
</dbReference>
<feature type="binding site" evidence="14">
    <location>
        <position position="818"/>
    </location>
    <ligand>
        <name>ATP</name>
        <dbReference type="ChEBI" id="CHEBI:30616"/>
    </ligand>
</feature>
<dbReference type="Pfam" id="PF13246">
    <property type="entry name" value="Cation_ATPase"/>
    <property type="match status" value="1"/>
</dbReference>
<sequence length="1352" mass="151211">MADSEPLQKGHTRSVSTGGMVATPLTRPSALKKGHQRAFSHGQIGTEDVGFVKGHNRVSSKTDFILPPGHRESTTKKGHSRQASRTESIYTLRHNAPPSRLEQLIGFILRKKAKSDPEIRTRNVVPNHIVPPRTYPNGPQNNKIRTTKYTFLTFLPKNLMEQFHRVANLYFVFIVLLNWVPSINAFGKEIAMIPVLFVLGVTGIKDLFEDRRRKASDKRINNSTCRVYCGEEERYKKVTWKEIRVGDVVHLSNNEVVPADVLLLRSSDEHGVCYLDTCNLDGESSLKLRTVPQGYVEKMTMFSPSQFRSMVEVDPPTTKLYHFHGAIVDPNGARTPVNTNHLLLRDSVIKNTDFVEGIVIYIGHETKAMLNNSGPRYKRSTLEKQMNIDVLWCVAILIILCTLGAVGSKIWLNSFVDHLIVPFIISSSSIAYEAWLTFWTFIIILQVMIPLSLYVTIEMTKLLQVYHINNNLELYDAETDRRTECRALNITEQLGQIEYIFSDKTGTLTENKMVFRRCTIGGIDYNHPTAKAMKGDCISMQLPPNPKLLEHLNEADSEQSVKVKEFLLALALCNTVIVATHPHHDIMNSSGVIEGDKTLSIAPRVDESHASSQYKRLVESRSITPSPTPQPVEDSFSYIPSDGEDKSLLSRSSVRARSVVPTLSPISSSTESSPISQPKISPLRPKLLNVPTFFSRKQKISSSPKSSTTKPIFEAESPDELALVQMAYVYNCRLVKRTPSRAIVSLPGECVAEFEILKVLPFDSSRKCMSVVVRKPISNEIVVYSKGAESSIFPRLVNPAEESTIEGQINWYSSQGLRVLAIAYRVIPEDEWPEMRLSLETAEASNVPSNMKQAYAAVETQLHLMGATGIEDRLQTGVPETVKSLRAAGIVVWLLTGDKVETATNVALASGLFSSQTDTLRLAARSKHSAEAAIQFYTSELTRPNVRIDNSGTSLRAAKVRQKSIVIDGKTLTFILDPRSNLTLPFLELTKHCTSVLCCRVTPLQKAYIVRVVKEKLRMRTLAIGDGANDVSMIQAADVGIGISGQEGMQAVMASDFSTSKFKFLHRLLLVHGHWSYHRLANMVLYFFYKNATFVFLIFLYQFYCGFSGTVMIDQMYHMLYNLFFTSLPPLAIGVYDQDAPESVLISRPSLYSYGRLGKAYRAHSFWITTLDSVYQSLAIFYIAIGVYSGTEIGIWEFGSTITSCCMFAMLAEVALETKSWTILHVGSLILSIGAFYAFYLIYNYTCMQCLGLSSNTDVMQTTLCDFSYYFIIFLTTITALIPRFIWRALESFLFPSEIQRAVTETKEAAKRGDNFLVSWSRSTSTSSIYRASEVTTKTTPGTTSSSLTAVG</sequence>
<feature type="binding site" evidence="14">
    <location>
        <position position="505"/>
    </location>
    <ligand>
        <name>ATP</name>
        <dbReference type="ChEBI" id="CHEBI:30616"/>
    </ligand>
</feature>
<evidence type="ECO:0000259" key="19">
    <source>
        <dbReference type="Pfam" id="PF16209"/>
    </source>
</evidence>
<dbReference type="Pfam" id="PF16212">
    <property type="entry name" value="PhoLip_ATPase_C"/>
    <property type="match status" value="1"/>
</dbReference>
<dbReference type="Gene3D" id="3.40.50.1000">
    <property type="entry name" value="HAD superfamily/HAD-like"/>
    <property type="match status" value="2"/>
</dbReference>
<evidence type="ECO:0000313" key="22">
    <source>
        <dbReference type="Proteomes" id="UP001461498"/>
    </source>
</evidence>
<evidence type="ECO:0000256" key="16">
    <source>
        <dbReference type="RuleBase" id="RU362033"/>
    </source>
</evidence>
<keyword evidence="10 16" id="KW-1133">Transmembrane helix</keyword>
<dbReference type="SUPFAM" id="SSF81653">
    <property type="entry name" value="Calcium ATPase, transduction domain A"/>
    <property type="match status" value="1"/>
</dbReference>
<evidence type="ECO:0000256" key="7">
    <source>
        <dbReference type="ARBA" id="ARBA00022840"/>
    </source>
</evidence>
<dbReference type="SUPFAM" id="SSF56784">
    <property type="entry name" value="HAD-like"/>
    <property type="match status" value="1"/>
</dbReference>
<feature type="binding site" evidence="15">
    <location>
        <position position="1030"/>
    </location>
    <ligand>
        <name>Mg(2+)</name>
        <dbReference type="ChEBI" id="CHEBI:18420"/>
    </ligand>
</feature>
<dbReference type="SFLD" id="SFLDF00027">
    <property type="entry name" value="p-type_atpase"/>
    <property type="match status" value="1"/>
</dbReference>
<dbReference type="FunFam" id="3.40.50.1000:FF:000001">
    <property type="entry name" value="Phospholipid-transporting ATPase IC"/>
    <property type="match status" value="1"/>
</dbReference>
<dbReference type="Proteomes" id="UP001461498">
    <property type="component" value="Unassembled WGS sequence"/>
</dbReference>
<evidence type="ECO:0000256" key="10">
    <source>
        <dbReference type="ARBA" id="ARBA00022989"/>
    </source>
</evidence>
<protein>
    <recommendedName>
        <fullName evidence="16">Phospholipid-transporting ATPase</fullName>
        <ecNumber evidence="16">7.6.2.1</ecNumber>
    </recommendedName>
</protein>
<dbReference type="CDD" id="cd02073">
    <property type="entry name" value="P-type_ATPase_APLT_Dnf-like"/>
    <property type="match status" value="1"/>
</dbReference>
<feature type="binding site" evidence="14">
    <location>
        <position position="896"/>
    </location>
    <ligand>
        <name>ATP</name>
        <dbReference type="ChEBI" id="CHEBI:30616"/>
    </ligand>
</feature>
<feature type="transmembrane region" description="Helical" evidence="16">
    <location>
        <begin position="388"/>
        <end position="412"/>
    </location>
</feature>
<dbReference type="GO" id="GO:0005886">
    <property type="term" value="C:plasma membrane"/>
    <property type="evidence" value="ECO:0007669"/>
    <property type="project" value="TreeGrafter"/>
</dbReference>
<feature type="transmembrane region" description="Helical" evidence="16">
    <location>
        <begin position="190"/>
        <end position="208"/>
    </location>
</feature>
<dbReference type="PANTHER" id="PTHR24092">
    <property type="entry name" value="PROBABLE PHOSPHOLIPID-TRANSPORTING ATPASE"/>
    <property type="match status" value="1"/>
</dbReference>
<feature type="domain" description="P-type ATPase C-terminal" evidence="20">
    <location>
        <begin position="1052"/>
        <end position="1297"/>
    </location>
</feature>
<dbReference type="SFLD" id="SFLDG00002">
    <property type="entry name" value="C1.7:_P-type_atpase_like"/>
    <property type="match status" value="1"/>
</dbReference>
<name>A0AAW1DGZ8_9HEMI</name>
<dbReference type="InterPro" id="IPR036412">
    <property type="entry name" value="HAD-like_sf"/>
</dbReference>
<feature type="binding site" evidence="14">
    <location>
        <position position="504"/>
    </location>
    <ligand>
        <name>ATP</name>
        <dbReference type="ChEBI" id="CHEBI:30616"/>
    </ligand>
</feature>
<evidence type="ECO:0000256" key="1">
    <source>
        <dbReference type="ARBA" id="ARBA00004141"/>
    </source>
</evidence>
<organism evidence="21 22">
    <name type="scientific">Rhynocoris fuscipes</name>
    <dbReference type="NCBI Taxonomy" id="488301"/>
    <lineage>
        <taxon>Eukaryota</taxon>
        <taxon>Metazoa</taxon>
        <taxon>Ecdysozoa</taxon>
        <taxon>Arthropoda</taxon>
        <taxon>Hexapoda</taxon>
        <taxon>Insecta</taxon>
        <taxon>Pterygota</taxon>
        <taxon>Neoptera</taxon>
        <taxon>Paraneoptera</taxon>
        <taxon>Hemiptera</taxon>
        <taxon>Heteroptera</taxon>
        <taxon>Panheteroptera</taxon>
        <taxon>Cimicomorpha</taxon>
        <taxon>Reduviidae</taxon>
        <taxon>Harpactorinae</taxon>
        <taxon>Harpactorini</taxon>
        <taxon>Rhynocoris</taxon>
    </lineage>
</organism>
<keyword evidence="9 16" id="KW-1278">Translocase</keyword>
<comment type="subcellular location">
    <subcellularLocation>
        <location evidence="2">Endomembrane system</location>
    </subcellularLocation>
    <subcellularLocation>
        <location evidence="1 16">Membrane</location>
        <topology evidence="1 16">Multi-pass membrane protein</topology>
    </subcellularLocation>
</comment>
<gene>
    <name evidence="21" type="ORF">O3M35_006947</name>
</gene>
<comment type="cofactor">
    <cofactor evidence="15">
        <name>Mg(2+)</name>
        <dbReference type="ChEBI" id="CHEBI:18420"/>
    </cofactor>
</comment>
<dbReference type="EMBL" id="JAPXFL010000003">
    <property type="protein sequence ID" value="KAK9509687.1"/>
    <property type="molecule type" value="Genomic_DNA"/>
</dbReference>
<evidence type="ECO:0000256" key="13">
    <source>
        <dbReference type="PIRSR" id="PIRSR606539-1"/>
    </source>
</evidence>
<evidence type="ECO:0000256" key="3">
    <source>
        <dbReference type="ARBA" id="ARBA00008109"/>
    </source>
</evidence>
<dbReference type="PROSITE" id="PS00154">
    <property type="entry name" value="ATPASE_E1_E2"/>
    <property type="match status" value="1"/>
</dbReference>
<dbReference type="NCBIfam" id="TIGR01652">
    <property type="entry name" value="ATPase-Plipid"/>
    <property type="match status" value="2"/>
</dbReference>
<feature type="binding site" evidence="14">
    <location>
        <position position="720"/>
    </location>
    <ligand>
        <name>ATP</name>
        <dbReference type="ChEBI" id="CHEBI:30616"/>
    </ligand>
</feature>
<feature type="active site" description="4-aspartylphosphate intermediate" evidence="13">
    <location>
        <position position="503"/>
    </location>
</feature>
<feature type="transmembrane region" description="Helical" evidence="16">
    <location>
        <begin position="1084"/>
        <end position="1104"/>
    </location>
</feature>
<dbReference type="InterPro" id="IPR023299">
    <property type="entry name" value="ATPase_P-typ_cyto_dom_N"/>
</dbReference>
<dbReference type="Pfam" id="PF16209">
    <property type="entry name" value="PhoLip_ATPase_N"/>
    <property type="match status" value="1"/>
</dbReference>
<dbReference type="InterPro" id="IPR032630">
    <property type="entry name" value="P_typ_ATPase_c"/>
</dbReference>
<dbReference type="InterPro" id="IPR059000">
    <property type="entry name" value="ATPase_P-type_domA"/>
</dbReference>
<feature type="domain" description="P-type ATPase A" evidence="18">
    <location>
        <begin position="223"/>
        <end position="285"/>
    </location>
</feature>
<keyword evidence="5 15" id="KW-0479">Metal-binding</keyword>
<dbReference type="InterPro" id="IPR006539">
    <property type="entry name" value="P-type_ATPase_IV"/>
</dbReference>
<feature type="region of interest" description="Disordered" evidence="17">
    <location>
        <begin position="604"/>
        <end position="683"/>
    </location>
</feature>
<keyword evidence="7 14" id="KW-0067">ATP-binding</keyword>
<evidence type="ECO:0000256" key="9">
    <source>
        <dbReference type="ARBA" id="ARBA00022967"/>
    </source>
</evidence>
<keyword evidence="11 16" id="KW-0472">Membrane</keyword>
<evidence type="ECO:0000256" key="4">
    <source>
        <dbReference type="ARBA" id="ARBA00022692"/>
    </source>
</evidence>
<feature type="compositionally biased region" description="Low complexity" evidence="17">
    <location>
        <begin position="649"/>
        <end position="678"/>
    </location>
</feature>
<evidence type="ECO:0000256" key="11">
    <source>
        <dbReference type="ARBA" id="ARBA00023136"/>
    </source>
</evidence>
<feature type="transmembrane region" description="Helical" evidence="16">
    <location>
        <begin position="432"/>
        <end position="457"/>
    </location>
</feature>